<dbReference type="Pfam" id="PF10000">
    <property type="entry name" value="ACT_3"/>
    <property type="match status" value="1"/>
</dbReference>
<keyword evidence="4" id="KW-1185">Reference proteome</keyword>
<dbReference type="Proteomes" id="UP001499993">
    <property type="component" value="Unassembled WGS sequence"/>
</dbReference>
<evidence type="ECO:0000313" key="3">
    <source>
        <dbReference type="EMBL" id="GAA4937288.1"/>
    </source>
</evidence>
<dbReference type="InterPro" id="IPR027795">
    <property type="entry name" value="CASTOR_ACT_dom"/>
</dbReference>
<gene>
    <name evidence="3" type="ORF">GCM10023224_17910</name>
</gene>
<dbReference type="PANTHER" id="PTHR39199">
    <property type="entry name" value="BLR5128 PROTEIN"/>
    <property type="match status" value="1"/>
</dbReference>
<dbReference type="Gene3D" id="3.30.2130.10">
    <property type="entry name" value="VC0802-like"/>
    <property type="match status" value="1"/>
</dbReference>
<feature type="domain" description="CASTOR ACT" evidence="2">
    <location>
        <begin position="71"/>
        <end position="127"/>
    </location>
</feature>
<dbReference type="SUPFAM" id="SSF55021">
    <property type="entry name" value="ACT-like"/>
    <property type="match status" value="2"/>
</dbReference>
<evidence type="ECO:0000259" key="1">
    <source>
        <dbReference type="Pfam" id="PF10000"/>
    </source>
</evidence>
<comment type="caution">
    <text evidence="3">The sequence shown here is derived from an EMBL/GenBank/DDBJ whole genome shotgun (WGS) entry which is preliminary data.</text>
</comment>
<dbReference type="EMBL" id="BAABIK010000007">
    <property type="protein sequence ID" value="GAA4937288.1"/>
    <property type="molecule type" value="Genomic_DNA"/>
</dbReference>
<proteinExistence type="predicted"/>
<feature type="domain" description="DUF2241" evidence="1">
    <location>
        <begin position="7"/>
        <end position="70"/>
    </location>
</feature>
<reference evidence="4" key="1">
    <citation type="journal article" date="2019" name="Int. J. Syst. Evol. Microbiol.">
        <title>The Global Catalogue of Microorganisms (GCM) 10K type strain sequencing project: providing services to taxonomists for standard genome sequencing and annotation.</title>
        <authorList>
            <consortium name="The Broad Institute Genomics Platform"/>
            <consortium name="The Broad Institute Genome Sequencing Center for Infectious Disease"/>
            <person name="Wu L."/>
            <person name="Ma J."/>
        </authorList>
    </citation>
    <scope>NUCLEOTIDE SEQUENCE [LARGE SCALE GENOMIC DNA]</scope>
    <source>
        <strain evidence="4">JCM 18123</strain>
    </source>
</reference>
<protein>
    <submittedName>
        <fullName evidence="3">ACT domain-containing protein</fullName>
    </submittedName>
</protein>
<dbReference type="InterPro" id="IPR045865">
    <property type="entry name" value="ACT-like_dom_sf"/>
</dbReference>
<evidence type="ECO:0000313" key="4">
    <source>
        <dbReference type="Proteomes" id="UP001499993"/>
    </source>
</evidence>
<dbReference type="PANTHER" id="PTHR39199:SF1">
    <property type="entry name" value="BLR5128 PROTEIN"/>
    <property type="match status" value="1"/>
</dbReference>
<dbReference type="RefSeq" id="WP_345556213.1">
    <property type="nucleotide sequence ID" value="NZ_BAABIK010000007.1"/>
</dbReference>
<accession>A0ABP9GFR4</accession>
<sequence>MPAPAHERDLGRMLAGLEPRLRPGTYVFARAEALPRGLRPAVTVAEDEGLTVVCTRAEAEAAGLEYGFAAAWITLLVHSALDAVGLTSAVSAALAEAGLACNVVAGYHHDHLFVAAGQGERAVEVLQTLSAAAAGTAD</sequence>
<dbReference type="InterPro" id="IPR018717">
    <property type="entry name" value="DUF2241"/>
</dbReference>
<evidence type="ECO:0000259" key="2">
    <source>
        <dbReference type="Pfam" id="PF13840"/>
    </source>
</evidence>
<name>A0ABP9GFR4_9ACTN</name>
<dbReference type="Pfam" id="PF13840">
    <property type="entry name" value="ACT_7"/>
    <property type="match status" value="1"/>
</dbReference>
<organism evidence="3 4">
    <name type="scientific">Streptomonospora halophila</name>
    <dbReference type="NCBI Taxonomy" id="427369"/>
    <lineage>
        <taxon>Bacteria</taxon>
        <taxon>Bacillati</taxon>
        <taxon>Actinomycetota</taxon>
        <taxon>Actinomycetes</taxon>
        <taxon>Streptosporangiales</taxon>
        <taxon>Nocardiopsidaceae</taxon>
        <taxon>Streptomonospora</taxon>
    </lineage>
</organism>